<accession>A0AAD5LMB1</accession>
<dbReference type="Proteomes" id="UP001209570">
    <property type="component" value="Unassembled WGS sequence"/>
</dbReference>
<evidence type="ECO:0000313" key="2">
    <source>
        <dbReference type="Proteomes" id="UP001209570"/>
    </source>
</evidence>
<dbReference type="EMBL" id="JAKCXM010000091">
    <property type="protein sequence ID" value="KAJ0402973.1"/>
    <property type="molecule type" value="Genomic_DNA"/>
</dbReference>
<evidence type="ECO:0000313" key="1">
    <source>
        <dbReference type="EMBL" id="KAJ0402973.1"/>
    </source>
</evidence>
<keyword evidence="2" id="KW-1185">Reference proteome</keyword>
<gene>
    <name evidence="1" type="ORF">P43SY_009230</name>
</gene>
<dbReference type="AlphaFoldDB" id="A0AAD5LMB1"/>
<proteinExistence type="predicted"/>
<organism evidence="1 2">
    <name type="scientific">Pythium insidiosum</name>
    <name type="common">Pythiosis disease agent</name>
    <dbReference type="NCBI Taxonomy" id="114742"/>
    <lineage>
        <taxon>Eukaryota</taxon>
        <taxon>Sar</taxon>
        <taxon>Stramenopiles</taxon>
        <taxon>Oomycota</taxon>
        <taxon>Peronosporomycetes</taxon>
        <taxon>Pythiales</taxon>
        <taxon>Pythiaceae</taxon>
        <taxon>Pythium</taxon>
    </lineage>
</organism>
<reference evidence="1" key="1">
    <citation type="submission" date="2021-12" db="EMBL/GenBank/DDBJ databases">
        <title>Prjna785345.</title>
        <authorList>
            <person name="Rujirawat T."/>
            <person name="Krajaejun T."/>
        </authorList>
    </citation>
    <scope>NUCLEOTIDE SEQUENCE</scope>
    <source>
        <strain evidence="1">Pi057C3</strain>
    </source>
</reference>
<sequence>MEPSTIEVLLLDTTEKEGEDNLLYHFATDAAGAGAGAGRSAAPRPTRWRELRGVLAAVMGATQTIMGEPLATAHFRVPLPPRQQHPDVAAGFQETVVAYVNLYEVLFAFVLDGTALPASVVEYYCVQACTLLVSLLGYPGQKLEGWQSQIMTGTDLAPDLRFETHLQFAFDGVVPATTYSLDVLLHLFYWLRHDDVKTFQAFRLTPTELLSTGDLDELVAVSLKSNDPDAVFLSPLRPEDKGGDLSSDDDAQIFPPVAYQLQREAERPQRHVHSRFERHQLGGFSVWLLFESFEAFDRVALWPDRIDDAQAALDQEMDRLLLIPSTPEN</sequence>
<name>A0AAD5LMB1_PYTIN</name>
<protein>
    <submittedName>
        <fullName evidence="1">Uncharacterized protein</fullName>
    </submittedName>
</protein>
<comment type="caution">
    <text evidence="1">The sequence shown here is derived from an EMBL/GenBank/DDBJ whole genome shotgun (WGS) entry which is preliminary data.</text>
</comment>